<comment type="caution">
    <text evidence="2">The sequence shown here is derived from an EMBL/GenBank/DDBJ whole genome shotgun (WGS) entry which is preliminary data.</text>
</comment>
<dbReference type="KEGG" id="shx:MS3_00000515"/>
<accession>A0A922LGU6</accession>
<dbReference type="CTD" id="75576401"/>
<name>A0A922LGU6_SCHHA</name>
<dbReference type="AlphaFoldDB" id="A0A922LGU6"/>
<dbReference type="GeneID" id="75576401"/>
<sequence length="175" mass="20697">MSVLYEFHFDSITSRYSAHINYFRYIPPFALLISVYLVVTLLCDIYNCQDICQQPELEKYEKVIFVNATYKYTHYYKYSQRIRTNQSNPVVNATFETFNTRQKVRPKFQFQLNGRGISDFHIRQIGLIAIEGDITGLINHIMPGTFLPQFEMLHNGEFYYSVTFSHVLHTLTLHE</sequence>
<dbReference type="Proteomes" id="UP000471633">
    <property type="component" value="Unassembled WGS sequence"/>
</dbReference>
<evidence type="ECO:0000256" key="1">
    <source>
        <dbReference type="SAM" id="Phobius"/>
    </source>
</evidence>
<keyword evidence="1" id="KW-1133">Transmembrane helix</keyword>
<keyword evidence="3" id="KW-1185">Reference proteome</keyword>
<dbReference type="EMBL" id="AMPZ03000005">
    <property type="protein sequence ID" value="KAH9583965.1"/>
    <property type="molecule type" value="Genomic_DNA"/>
</dbReference>
<feature type="transmembrane region" description="Helical" evidence="1">
    <location>
        <begin position="22"/>
        <end position="42"/>
    </location>
</feature>
<reference evidence="2" key="2">
    <citation type="journal article" date="2019" name="Gigascience">
        <title>High-quality Schistosoma haematobium genome achieved by single-molecule and long-range sequencing.</title>
        <authorList>
            <person name="Stroehlein A.J."/>
            <person name="Korhonen P.K."/>
            <person name="Chong T.M."/>
            <person name="Lim Y.L."/>
            <person name="Chan K.G."/>
            <person name="Webster B."/>
            <person name="Rollinson D."/>
            <person name="Brindley P.J."/>
            <person name="Gasser R.B."/>
            <person name="Young N.D."/>
        </authorList>
    </citation>
    <scope>NUCLEOTIDE SEQUENCE</scope>
</reference>
<reference evidence="2" key="1">
    <citation type="journal article" date="2012" name="Nat. Genet.">
        <title>Whole-genome sequence of Schistosoma haematobium.</title>
        <authorList>
            <person name="Young N.D."/>
            <person name="Jex A.R."/>
            <person name="Li B."/>
            <person name="Liu S."/>
            <person name="Yang L."/>
            <person name="Xiong Z."/>
            <person name="Li Y."/>
            <person name="Cantacessi C."/>
            <person name="Hall R.S."/>
            <person name="Xu X."/>
            <person name="Chen F."/>
            <person name="Wu X."/>
            <person name="Zerlotini A."/>
            <person name="Oliveira G."/>
            <person name="Hofmann A."/>
            <person name="Zhang G."/>
            <person name="Fang X."/>
            <person name="Kang Y."/>
            <person name="Campbell B.E."/>
            <person name="Loukas A."/>
            <person name="Ranganathan S."/>
            <person name="Rollinson D."/>
            <person name="Rinaldi G."/>
            <person name="Brindley P.J."/>
            <person name="Yang H."/>
            <person name="Wang J."/>
            <person name="Wang J."/>
            <person name="Gasser R.B."/>
        </authorList>
    </citation>
    <scope>NUCLEOTIDE SEQUENCE</scope>
</reference>
<organism evidence="2 3">
    <name type="scientific">Schistosoma haematobium</name>
    <name type="common">Blood fluke</name>
    <dbReference type="NCBI Taxonomy" id="6185"/>
    <lineage>
        <taxon>Eukaryota</taxon>
        <taxon>Metazoa</taxon>
        <taxon>Spiralia</taxon>
        <taxon>Lophotrochozoa</taxon>
        <taxon>Platyhelminthes</taxon>
        <taxon>Trematoda</taxon>
        <taxon>Digenea</taxon>
        <taxon>Strigeidida</taxon>
        <taxon>Schistosomatoidea</taxon>
        <taxon>Schistosomatidae</taxon>
        <taxon>Schistosoma</taxon>
    </lineage>
</organism>
<reference evidence="2" key="3">
    <citation type="submission" date="2021-06" db="EMBL/GenBank/DDBJ databases">
        <title>Chromosome-level genome assembly for S. haematobium.</title>
        <authorList>
            <person name="Stroehlein A.J."/>
        </authorList>
    </citation>
    <scope>NUCLEOTIDE SEQUENCE</scope>
</reference>
<dbReference type="RefSeq" id="XP_051067163.1">
    <property type="nucleotide sequence ID" value="XM_051208251.1"/>
</dbReference>
<reference evidence="2" key="4">
    <citation type="journal article" date="2022" name="PLoS Pathog.">
        <title>Chromosome-level genome of Schistosoma haematobium underpins genome-wide explorations of molecular variation.</title>
        <authorList>
            <person name="Stroehlein A.J."/>
            <person name="Korhonen P.K."/>
            <person name="Lee V.V."/>
            <person name="Ralph S.A."/>
            <person name="Mentink-Kane M."/>
            <person name="You H."/>
            <person name="McManus D.P."/>
            <person name="Tchuente L.T."/>
            <person name="Stothard J.R."/>
            <person name="Kaur P."/>
            <person name="Dudchenko O."/>
            <person name="Aiden E.L."/>
            <person name="Yang B."/>
            <person name="Yang H."/>
            <person name="Emery A.M."/>
            <person name="Webster B.L."/>
            <person name="Brindley P.J."/>
            <person name="Rollinson D."/>
            <person name="Chang B.C.H."/>
            <person name="Gasser R.B."/>
            <person name="Young N.D."/>
        </authorList>
    </citation>
    <scope>NUCLEOTIDE SEQUENCE</scope>
</reference>
<gene>
    <name evidence="2" type="ORF">MS3_00000515</name>
</gene>
<evidence type="ECO:0000313" key="2">
    <source>
        <dbReference type="EMBL" id="KAH9583965.1"/>
    </source>
</evidence>
<proteinExistence type="predicted"/>
<evidence type="ECO:0000313" key="3">
    <source>
        <dbReference type="Proteomes" id="UP000471633"/>
    </source>
</evidence>
<keyword evidence="1" id="KW-0812">Transmembrane</keyword>
<keyword evidence="1" id="KW-0472">Membrane</keyword>
<protein>
    <submittedName>
        <fullName evidence="2">Uncharacterized protein</fullName>
    </submittedName>
</protein>